<dbReference type="EMBL" id="BLLF01003653">
    <property type="protein sequence ID" value="GFH27869.1"/>
    <property type="molecule type" value="Genomic_DNA"/>
</dbReference>
<accession>A0A6A0A5T5</accession>
<sequence>MFQDTVKEVREDEECYALLMLYHSDLLHDEVCFGKLTNKHCERYRMHMGWKRQEGRRELRRSRGSISEQHQREHNTFLSHRHINIPHKETHTTGSASFDDLVGHLSGLQEGPHY</sequence>
<proteinExistence type="predicted"/>
<dbReference type="AlphaFoldDB" id="A0A6A0A5T5"/>
<evidence type="ECO:0000313" key="2">
    <source>
        <dbReference type="EMBL" id="GFH27869.1"/>
    </source>
</evidence>
<organism evidence="2 3">
    <name type="scientific">Haematococcus lacustris</name>
    <name type="common">Green alga</name>
    <name type="synonym">Haematococcus pluvialis</name>
    <dbReference type="NCBI Taxonomy" id="44745"/>
    <lineage>
        <taxon>Eukaryota</taxon>
        <taxon>Viridiplantae</taxon>
        <taxon>Chlorophyta</taxon>
        <taxon>core chlorophytes</taxon>
        <taxon>Chlorophyceae</taxon>
        <taxon>CS clade</taxon>
        <taxon>Chlamydomonadales</taxon>
        <taxon>Haematococcaceae</taxon>
        <taxon>Haematococcus</taxon>
    </lineage>
</organism>
<keyword evidence="3" id="KW-1185">Reference proteome</keyword>
<gene>
    <name evidence="2" type="ORF">HaLaN_26255</name>
</gene>
<evidence type="ECO:0000256" key="1">
    <source>
        <dbReference type="SAM" id="MobiDB-lite"/>
    </source>
</evidence>
<evidence type="ECO:0000313" key="3">
    <source>
        <dbReference type="Proteomes" id="UP000485058"/>
    </source>
</evidence>
<protein>
    <submittedName>
        <fullName evidence="2">Uncharacterized protein</fullName>
    </submittedName>
</protein>
<dbReference type="Proteomes" id="UP000485058">
    <property type="component" value="Unassembled WGS sequence"/>
</dbReference>
<comment type="caution">
    <text evidence="2">The sequence shown here is derived from an EMBL/GenBank/DDBJ whole genome shotgun (WGS) entry which is preliminary data.</text>
</comment>
<reference evidence="2 3" key="1">
    <citation type="submission" date="2020-02" db="EMBL/GenBank/DDBJ databases">
        <title>Draft genome sequence of Haematococcus lacustris strain NIES-144.</title>
        <authorList>
            <person name="Morimoto D."/>
            <person name="Nakagawa S."/>
            <person name="Yoshida T."/>
            <person name="Sawayama S."/>
        </authorList>
    </citation>
    <scope>NUCLEOTIDE SEQUENCE [LARGE SCALE GENOMIC DNA]</scope>
    <source>
        <strain evidence="2 3">NIES-144</strain>
    </source>
</reference>
<feature type="region of interest" description="Disordered" evidence="1">
    <location>
        <begin position="52"/>
        <end position="98"/>
    </location>
</feature>
<name>A0A6A0A5T5_HAELA</name>